<dbReference type="EMBL" id="HACG01040508">
    <property type="protein sequence ID" value="CEK87373.1"/>
    <property type="molecule type" value="Transcribed_RNA"/>
</dbReference>
<feature type="compositionally biased region" description="Basic and acidic residues" evidence="1">
    <location>
        <begin position="129"/>
        <end position="143"/>
    </location>
</feature>
<organism evidence="2">
    <name type="scientific">Arion vulgaris</name>
    <dbReference type="NCBI Taxonomy" id="1028688"/>
    <lineage>
        <taxon>Eukaryota</taxon>
        <taxon>Metazoa</taxon>
        <taxon>Spiralia</taxon>
        <taxon>Lophotrochozoa</taxon>
        <taxon>Mollusca</taxon>
        <taxon>Gastropoda</taxon>
        <taxon>Heterobranchia</taxon>
        <taxon>Euthyneura</taxon>
        <taxon>Panpulmonata</taxon>
        <taxon>Eupulmonata</taxon>
        <taxon>Stylommatophora</taxon>
        <taxon>Helicina</taxon>
        <taxon>Arionoidea</taxon>
        <taxon>Arionidae</taxon>
        <taxon>Arion</taxon>
    </lineage>
</organism>
<evidence type="ECO:0000256" key="1">
    <source>
        <dbReference type="SAM" id="MobiDB-lite"/>
    </source>
</evidence>
<protein>
    <submittedName>
        <fullName evidence="2">Uncharacterized protein</fullName>
    </submittedName>
</protein>
<feature type="region of interest" description="Disordered" evidence="1">
    <location>
        <begin position="334"/>
        <end position="427"/>
    </location>
</feature>
<feature type="compositionally biased region" description="Basic and acidic residues" evidence="1">
    <location>
        <begin position="504"/>
        <end position="513"/>
    </location>
</feature>
<feature type="non-terminal residue" evidence="2">
    <location>
        <position position="660"/>
    </location>
</feature>
<dbReference type="AlphaFoldDB" id="A0A0B7B2W7"/>
<feature type="region of interest" description="Disordered" evidence="1">
    <location>
        <begin position="187"/>
        <end position="302"/>
    </location>
</feature>
<name>A0A0B7B2W7_9EUPU</name>
<reference evidence="2" key="1">
    <citation type="submission" date="2014-12" db="EMBL/GenBank/DDBJ databases">
        <title>Insight into the proteome of Arion vulgaris.</title>
        <authorList>
            <person name="Aradska J."/>
            <person name="Bulat T."/>
            <person name="Smidak R."/>
            <person name="Sarate P."/>
            <person name="Gangsoo J."/>
            <person name="Sialana F."/>
            <person name="Bilban M."/>
            <person name="Lubec G."/>
        </authorList>
    </citation>
    <scope>NUCLEOTIDE SEQUENCE</scope>
    <source>
        <tissue evidence="2">Skin</tissue>
    </source>
</reference>
<feature type="compositionally biased region" description="Polar residues" evidence="1">
    <location>
        <begin position="278"/>
        <end position="298"/>
    </location>
</feature>
<feature type="compositionally biased region" description="Basic and acidic residues" evidence="1">
    <location>
        <begin position="530"/>
        <end position="539"/>
    </location>
</feature>
<feature type="region of interest" description="Disordered" evidence="1">
    <location>
        <begin position="609"/>
        <end position="660"/>
    </location>
</feature>
<feature type="region of interest" description="Disordered" evidence="1">
    <location>
        <begin position="445"/>
        <end position="539"/>
    </location>
</feature>
<accession>A0A0B7B2W7</accession>
<gene>
    <name evidence="2" type="primary">ORF158837</name>
</gene>
<feature type="compositionally biased region" description="Polar residues" evidence="1">
    <location>
        <begin position="44"/>
        <end position="56"/>
    </location>
</feature>
<feature type="compositionally biased region" description="Basic residues" evidence="1">
    <location>
        <begin position="111"/>
        <end position="128"/>
    </location>
</feature>
<proteinExistence type="predicted"/>
<feature type="compositionally biased region" description="Basic and acidic residues" evidence="1">
    <location>
        <begin position="219"/>
        <end position="249"/>
    </location>
</feature>
<feature type="compositionally biased region" description="Polar residues" evidence="1">
    <location>
        <begin position="621"/>
        <end position="634"/>
    </location>
</feature>
<feature type="region of interest" description="Disordered" evidence="1">
    <location>
        <begin position="44"/>
        <end position="143"/>
    </location>
</feature>
<feature type="compositionally biased region" description="Basic and acidic residues" evidence="1">
    <location>
        <begin position="609"/>
        <end position="620"/>
    </location>
</feature>
<feature type="compositionally biased region" description="Polar residues" evidence="1">
    <location>
        <begin position="489"/>
        <end position="499"/>
    </location>
</feature>
<feature type="compositionally biased region" description="Low complexity" evidence="1">
    <location>
        <begin position="256"/>
        <end position="272"/>
    </location>
</feature>
<feature type="compositionally biased region" description="Basic and acidic residues" evidence="1">
    <location>
        <begin position="471"/>
        <end position="488"/>
    </location>
</feature>
<feature type="compositionally biased region" description="Low complexity" evidence="1">
    <location>
        <begin position="70"/>
        <end position="82"/>
    </location>
</feature>
<feature type="compositionally biased region" description="Basic and acidic residues" evidence="1">
    <location>
        <begin position="371"/>
        <end position="425"/>
    </location>
</feature>
<evidence type="ECO:0000313" key="2">
    <source>
        <dbReference type="EMBL" id="CEK87373.1"/>
    </source>
</evidence>
<feature type="compositionally biased region" description="Basic and acidic residues" evidence="1">
    <location>
        <begin position="648"/>
        <end position="660"/>
    </location>
</feature>
<sequence length="660" mass="74514">MVNGKEQKGHSYFTHVDGCITIDNCICHCNGSWVCPPEKSRNTCADSQVGSSSGVSKTAIRTIETEKTESGSSSSSSSSSSSKDGKGYTKGSRKSRSASTDSDSSQDSRKESRKHRFVAVMKGKKRRKLETEGRKDSDVVKEARKDTMAASLKSKKAGLDSLVHKTEPVLTEHQQPVSFIEYVHDSQVNPDLGSSLPSSSTAEDRLAGHPPQDSLFGRNVERPQENMKTLRRDDFLMAEREKFYRNNKDRYKRSRPSSSSSSSSLSSSPSHSKPALNRHQSNGRSRSRSPQAKRSQTGIKELDMYLGAAKKLGNRTNSAEKPSTWEYFSEIFTKQSTSEEGSHSHNIRSRSRELSKGKIISAQTSTYTGNECHERRQYSGTKSRLEDNKVENASKHDRTERENSLKYKVDGLEKERADKKEHDKISSISRLKQYDDDVRVEEEHPERLKHYHHRIGSVLDTESGRSRSKRDRNDWETSNQHLERRKVDQIQSRNDNIDSVQDVELPKESESEAGRMNSVSQRESGSFEMDWQKRSNENHTDDLLINKREGSQSLNHTQDMGQKIYARKLPVSGYSTEGAAILYMGDPDFIKSRLLSDECALVEQENLQREKIETQEDGKTESSLAMRSGNTVSASRIIDEQMSPRTSKSVEMRGRSKSVE</sequence>